<reference evidence="1 2" key="1">
    <citation type="submission" date="2016-10" db="EMBL/GenBank/DDBJ databases">
        <authorList>
            <person name="de Groot N.N."/>
        </authorList>
    </citation>
    <scope>NUCLEOTIDE SEQUENCE [LARGE SCALE GENOMIC DNA]</scope>
    <source>
        <strain>GEY</strain>
        <strain evidence="2">DSM 9560</strain>
    </source>
</reference>
<dbReference type="InterPro" id="IPR011042">
    <property type="entry name" value="6-blade_b-propeller_TolB-like"/>
</dbReference>
<organism evidence="1 2">
    <name type="scientific">Thermoflexibacter ruber</name>
    <dbReference type="NCBI Taxonomy" id="1003"/>
    <lineage>
        <taxon>Bacteria</taxon>
        <taxon>Pseudomonadati</taxon>
        <taxon>Bacteroidota</taxon>
        <taxon>Cytophagia</taxon>
        <taxon>Cytophagales</taxon>
        <taxon>Thermoflexibacteraceae</taxon>
        <taxon>Thermoflexibacter</taxon>
    </lineage>
</organism>
<dbReference type="Proteomes" id="UP000199513">
    <property type="component" value="Unassembled WGS sequence"/>
</dbReference>
<dbReference type="PANTHER" id="PTHR24104:SF25">
    <property type="entry name" value="PROTEIN LIN-41"/>
    <property type="match status" value="1"/>
</dbReference>
<accession>A0A1I2B220</accession>
<dbReference type="EMBL" id="FONY01000002">
    <property type="protein sequence ID" value="SFE49313.1"/>
    <property type="molecule type" value="Genomic_DNA"/>
</dbReference>
<dbReference type="GO" id="GO:0061630">
    <property type="term" value="F:ubiquitin protein ligase activity"/>
    <property type="evidence" value="ECO:0007669"/>
    <property type="project" value="TreeGrafter"/>
</dbReference>
<dbReference type="STRING" id="1003.SAMN04488541_100277"/>
<dbReference type="GO" id="GO:0043161">
    <property type="term" value="P:proteasome-mediated ubiquitin-dependent protein catabolic process"/>
    <property type="evidence" value="ECO:0007669"/>
    <property type="project" value="TreeGrafter"/>
</dbReference>
<dbReference type="RefSeq" id="WP_091538792.1">
    <property type="nucleotide sequence ID" value="NZ_FONY01000002.1"/>
</dbReference>
<dbReference type="OrthoDB" id="9799230at2"/>
<sequence>MQMPFSQQRLFKGAENNTFLAPRGVFIKNKMLFVADTGQNRVFIWKKLPTSVFQAPDVVLGQAAQTDTGRNANGEVSASTLQYPSAIWSDGQRLIVADAWNHRVLIWNELPMKNGQSADVVLGQPNFESNQPNVKGINTPPTAQSLYWCYGVCSDGKSLWIADTGNRRVLYFNEIPTQSFAPADKVIGQRSFTERDYDPQNAAWAYSVKVSQSGQLAITDTQSYRVLLWDSWQEAFCKPANTIIGQSDFSQNGQNQFGFFPKANTLNWCYDTCFYKNGIFVADTGNSRVLWFENLPKENNATADRLIGQKGFETGSENLETILTTENTLYWAFSISVENNLLAIADTGNHRIMLMDLL</sequence>
<dbReference type="PANTHER" id="PTHR24104">
    <property type="entry name" value="E3 UBIQUITIN-PROTEIN LIGASE NHLRC1-RELATED"/>
    <property type="match status" value="1"/>
</dbReference>
<dbReference type="AlphaFoldDB" id="A0A1I2B220"/>
<gene>
    <name evidence="1" type="ORF">SAMN04488541_100277</name>
</gene>
<dbReference type="InterPro" id="IPR050952">
    <property type="entry name" value="TRIM-NHL_E3_ligases"/>
</dbReference>
<dbReference type="Gene3D" id="2.120.10.30">
    <property type="entry name" value="TolB, C-terminal domain"/>
    <property type="match status" value="2"/>
</dbReference>
<proteinExistence type="predicted"/>
<evidence type="ECO:0008006" key="3">
    <source>
        <dbReference type="Google" id="ProtNLM"/>
    </source>
</evidence>
<protein>
    <recommendedName>
        <fullName evidence="3">NHL repeat-containing protein</fullName>
    </recommendedName>
</protein>
<evidence type="ECO:0000313" key="1">
    <source>
        <dbReference type="EMBL" id="SFE49313.1"/>
    </source>
</evidence>
<name>A0A1I2B220_9BACT</name>
<keyword evidence="2" id="KW-1185">Reference proteome</keyword>
<dbReference type="SUPFAM" id="SSF101898">
    <property type="entry name" value="NHL repeat"/>
    <property type="match status" value="1"/>
</dbReference>
<dbReference type="GO" id="GO:0000209">
    <property type="term" value="P:protein polyubiquitination"/>
    <property type="evidence" value="ECO:0007669"/>
    <property type="project" value="TreeGrafter"/>
</dbReference>
<evidence type="ECO:0000313" key="2">
    <source>
        <dbReference type="Proteomes" id="UP000199513"/>
    </source>
</evidence>
<dbReference type="GO" id="GO:0008270">
    <property type="term" value="F:zinc ion binding"/>
    <property type="evidence" value="ECO:0007669"/>
    <property type="project" value="UniProtKB-KW"/>
</dbReference>